<dbReference type="Proteomes" id="UP001459277">
    <property type="component" value="Unassembled WGS sequence"/>
</dbReference>
<accession>A0AAW2CQ95</accession>
<feature type="compositionally biased region" description="Low complexity" evidence="1">
    <location>
        <begin position="48"/>
        <end position="61"/>
    </location>
</feature>
<keyword evidence="3" id="KW-1185">Reference proteome</keyword>
<feature type="region of interest" description="Disordered" evidence="1">
    <location>
        <begin position="1"/>
        <end position="75"/>
    </location>
</feature>
<comment type="caution">
    <text evidence="2">The sequence shown here is derived from an EMBL/GenBank/DDBJ whole genome shotgun (WGS) entry which is preliminary data.</text>
</comment>
<reference evidence="2 3" key="1">
    <citation type="submission" date="2024-01" db="EMBL/GenBank/DDBJ databases">
        <title>A telomere-to-telomere, gap-free genome of sweet tea (Lithocarpus litseifolius).</title>
        <authorList>
            <person name="Zhou J."/>
        </authorList>
    </citation>
    <scope>NUCLEOTIDE SEQUENCE [LARGE SCALE GENOMIC DNA]</scope>
    <source>
        <strain evidence="2">Zhou-2022a</strain>
        <tissue evidence="2">Leaf</tissue>
    </source>
</reference>
<organism evidence="2 3">
    <name type="scientific">Lithocarpus litseifolius</name>
    <dbReference type="NCBI Taxonomy" id="425828"/>
    <lineage>
        <taxon>Eukaryota</taxon>
        <taxon>Viridiplantae</taxon>
        <taxon>Streptophyta</taxon>
        <taxon>Embryophyta</taxon>
        <taxon>Tracheophyta</taxon>
        <taxon>Spermatophyta</taxon>
        <taxon>Magnoliopsida</taxon>
        <taxon>eudicotyledons</taxon>
        <taxon>Gunneridae</taxon>
        <taxon>Pentapetalae</taxon>
        <taxon>rosids</taxon>
        <taxon>fabids</taxon>
        <taxon>Fagales</taxon>
        <taxon>Fagaceae</taxon>
        <taxon>Lithocarpus</taxon>
    </lineage>
</organism>
<dbReference type="EMBL" id="JAZDWU010000005">
    <property type="protein sequence ID" value="KAL0000412.1"/>
    <property type="molecule type" value="Genomic_DNA"/>
</dbReference>
<name>A0AAW2CQ95_9ROSI</name>
<feature type="compositionally biased region" description="Acidic residues" evidence="1">
    <location>
        <begin position="281"/>
        <end position="290"/>
    </location>
</feature>
<gene>
    <name evidence="2" type="ORF">SO802_014193</name>
</gene>
<evidence type="ECO:0000313" key="3">
    <source>
        <dbReference type="Proteomes" id="UP001459277"/>
    </source>
</evidence>
<evidence type="ECO:0000256" key="1">
    <source>
        <dbReference type="SAM" id="MobiDB-lite"/>
    </source>
</evidence>
<feature type="compositionally biased region" description="Basic and acidic residues" evidence="1">
    <location>
        <begin position="1"/>
        <end position="20"/>
    </location>
</feature>
<proteinExistence type="predicted"/>
<protein>
    <submittedName>
        <fullName evidence="2">Uncharacterized protein</fullName>
    </submittedName>
</protein>
<feature type="region of interest" description="Disordered" evidence="1">
    <location>
        <begin position="265"/>
        <end position="296"/>
    </location>
</feature>
<evidence type="ECO:0000313" key="2">
    <source>
        <dbReference type="EMBL" id="KAL0000412.1"/>
    </source>
</evidence>
<sequence length="296" mass="32990">MTTKFNKDMYAKMRTKKDEPLSSLGKRTVRITGKGLPAPTALVTPLVSGTETTRTASPTTSVEEIPTPASKRARLSEWEKDPRQLTIWSDEKLSWERAQGAVTADDLRDLPDKRFSAIAAHHVHKLVQLLGESLHKSAEYAAQKAMVSSMKSQTNTLEAENSTLKKDFIDSMGEANSLKEKVKSLNDDLRAERQLCLEKDEQLLGAMEKLKTIAAKAVEAFQQTDEYNTVLFSWYFKGFELLRRYLVKHPSGVDLESLDLEEVDKEMAADETAPSTAPEGDILETSDPADDVARDV</sequence>
<dbReference type="AlphaFoldDB" id="A0AAW2CQ95"/>